<dbReference type="RefSeq" id="WP_074642924.1">
    <property type="nucleotide sequence ID" value="NZ_FOFU01000004.1"/>
</dbReference>
<evidence type="ECO:0000256" key="1">
    <source>
        <dbReference type="ARBA" id="ARBA00022723"/>
    </source>
</evidence>
<dbReference type="OrthoDB" id="9813965at2"/>
<dbReference type="Proteomes" id="UP000182360">
    <property type="component" value="Unassembled WGS sequence"/>
</dbReference>
<keyword evidence="1" id="KW-0479">Metal-binding</keyword>
<dbReference type="InterPro" id="IPR036163">
    <property type="entry name" value="HMA_dom_sf"/>
</dbReference>
<evidence type="ECO:0000259" key="2">
    <source>
        <dbReference type="PROSITE" id="PS50846"/>
    </source>
</evidence>
<dbReference type="PROSITE" id="PS50846">
    <property type="entry name" value="HMA_2"/>
    <property type="match status" value="1"/>
</dbReference>
<reference evidence="3 4" key="1">
    <citation type="submission" date="2016-10" db="EMBL/GenBank/DDBJ databases">
        <authorList>
            <person name="de Groot N.N."/>
        </authorList>
    </citation>
    <scope>NUCLEOTIDE SEQUENCE [LARGE SCALE GENOMIC DNA]</scope>
    <source>
        <strain evidence="3 4">B25</strain>
    </source>
</reference>
<dbReference type="EMBL" id="FOFU01000004">
    <property type="protein sequence ID" value="SEQ39015.1"/>
    <property type="molecule type" value="Genomic_DNA"/>
</dbReference>
<proteinExistence type="predicted"/>
<dbReference type="InterPro" id="IPR006121">
    <property type="entry name" value="HMA_dom"/>
</dbReference>
<sequence length="131" mass="14448">MGTVILILILLIIILFAVKSTLNRIQHGSACCGERDAPEKKVKVQDKNKSHYPFKYVLSVDGMHCSNCTRHVENALNSIDGIWATASLEKKSVTVLSKMELEAADLECEVRDAGYTVLSVTKNQIITQGDI</sequence>
<feature type="domain" description="HMA" evidence="2">
    <location>
        <begin position="54"/>
        <end position="118"/>
    </location>
</feature>
<dbReference type="STRING" id="163.SAMN04487775_111100"/>
<dbReference type="InterPro" id="IPR017969">
    <property type="entry name" value="Heavy-metal-associated_CS"/>
</dbReference>
<evidence type="ECO:0000313" key="3">
    <source>
        <dbReference type="EMBL" id="SEQ39015.1"/>
    </source>
</evidence>
<dbReference type="PROSITE" id="PS01047">
    <property type="entry name" value="HMA_1"/>
    <property type="match status" value="1"/>
</dbReference>
<organism evidence="3 4">
    <name type="scientific">Treponema bryantii</name>
    <dbReference type="NCBI Taxonomy" id="163"/>
    <lineage>
        <taxon>Bacteria</taxon>
        <taxon>Pseudomonadati</taxon>
        <taxon>Spirochaetota</taxon>
        <taxon>Spirochaetia</taxon>
        <taxon>Spirochaetales</taxon>
        <taxon>Treponemataceae</taxon>
        <taxon>Treponema</taxon>
    </lineage>
</organism>
<accession>A0A1H9FMD7</accession>
<dbReference type="AlphaFoldDB" id="A0A1H9FMD7"/>
<dbReference type="GO" id="GO:0046872">
    <property type="term" value="F:metal ion binding"/>
    <property type="evidence" value="ECO:0007669"/>
    <property type="project" value="UniProtKB-KW"/>
</dbReference>
<keyword evidence="4" id="KW-1185">Reference proteome</keyword>
<dbReference type="SUPFAM" id="SSF55008">
    <property type="entry name" value="HMA, heavy metal-associated domain"/>
    <property type="match status" value="1"/>
</dbReference>
<evidence type="ECO:0000313" key="4">
    <source>
        <dbReference type="Proteomes" id="UP000182360"/>
    </source>
</evidence>
<protein>
    <submittedName>
        <fullName evidence="3">Copper chaperone CopZ</fullName>
    </submittedName>
</protein>
<dbReference type="Gene3D" id="3.30.70.100">
    <property type="match status" value="1"/>
</dbReference>
<dbReference type="CDD" id="cd00371">
    <property type="entry name" value="HMA"/>
    <property type="match status" value="1"/>
</dbReference>
<name>A0A1H9FMD7_9SPIR</name>
<gene>
    <name evidence="3" type="ORF">SAMN04487977_10489</name>
</gene>
<dbReference type="Pfam" id="PF00403">
    <property type="entry name" value="HMA"/>
    <property type="match status" value="1"/>
</dbReference>